<dbReference type="InterPro" id="IPR005913">
    <property type="entry name" value="dTDP_dehydrorham_reduct"/>
</dbReference>
<proteinExistence type="inferred from homology"/>
<gene>
    <name evidence="4" type="ORF">ACCQ40_07025</name>
</gene>
<dbReference type="InterPro" id="IPR029903">
    <property type="entry name" value="RmlD-like-bd"/>
</dbReference>
<dbReference type="CDD" id="cd05254">
    <property type="entry name" value="dTDP_HR_like_SDR_e"/>
    <property type="match status" value="1"/>
</dbReference>
<sequence length="286" mass="32066">MRIAREKIWISGSSGRLGSSMLRLLDPLDAEIIATDEHEVDITNQAEVSQFVGRIRPHTIINCSGLSNRDKCEANPDDAYLLNAIGARNIAIASNKYMAKLVQLSTADVFDGNTDKPYTEFDKVNPQTIYGKSNLEGENYVRTFSNYHFIVRVSRLYSRENQFVENIIKQAKTGEVKVAKDLYMSPTSAYDLAQFIIKLIETNSFGTYHASADGFTSMHDFASEILACTGIDAKINQIPDDLGMGIRPGFFAIDDYIVKLTSREMIPNWKDSLHAYIEREGLNGKK</sequence>
<reference evidence="4 5" key="1">
    <citation type="journal article" date="2025" name="Anaerobe">
        <title>Description of Anaerococcus kampingiae sp. nov., Anaerococcus groningensis sp. nov., Anaerococcus martiniensis sp. nov., and Anaerococcus cruorum sp. nov., isolated from human clinical specimens.</title>
        <authorList>
            <person name="Boiten K.E."/>
            <person name="Meijer J."/>
            <person name="van Wezel E.M."/>
            <person name="Veloo A.C.M."/>
        </authorList>
    </citation>
    <scope>NUCLEOTIDE SEQUENCE [LARGE SCALE GENOMIC DNA]</scope>
    <source>
        <strain evidence="4 5">ENR1039</strain>
    </source>
</reference>
<dbReference type="RefSeq" id="WP_410033175.1">
    <property type="nucleotide sequence ID" value="NZ_JBGMEH010000007.1"/>
</dbReference>
<evidence type="ECO:0000313" key="4">
    <source>
        <dbReference type="EMBL" id="MFO3716526.1"/>
    </source>
</evidence>
<comment type="pathway">
    <text evidence="2">Carbohydrate biosynthesis; dTDP-L-rhamnose biosynthesis.</text>
</comment>
<comment type="similarity">
    <text evidence="1 2">Belongs to the dTDP-4-dehydrorhamnose reductase family.</text>
</comment>
<dbReference type="Gene3D" id="3.40.50.720">
    <property type="entry name" value="NAD(P)-binding Rossmann-like Domain"/>
    <property type="match status" value="1"/>
</dbReference>
<dbReference type="Pfam" id="PF04321">
    <property type="entry name" value="RmlD_sub_bind"/>
    <property type="match status" value="1"/>
</dbReference>
<evidence type="ECO:0000313" key="5">
    <source>
        <dbReference type="Proteomes" id="UP001638015"/>
    </source>
</evidence>
<evidence type="ECO:0000256" key="1">
    <source>
        <dbReference type="ARBA" id="ARBA00010944"/>
    </source>
</evidence>
<dbReference type="InterPro" id="IPR036291">
    <property type="entry name" value="NAD(P)-bd_dom_sf"/>
</dbReference>
<keyword evidence="2" id="KW-0521">NADP</keyword>
<organism evidence="4 5">
    <name type="scientific">Anaerococcus cruorum</name>
    <dbReference type="NCBI Taxonomy" id="3115617"/>
    <lineage>
        <taxon>Bacteria</taxon>
        <taxon>Bacillati</taxon>
        <taxon>Bacillota</taxon>
        <taxon>Tissierellia</taxon>
        <taxon>Tissierellales</taxon>
        <taxon>Peptoniphilaceae</taxon>
        <taxon>Anaerococcus</taxon>
    </lineage>
</organism>
<evidence type="ECO:0000259" key="3">
    <source>
        <dbReference type="Pfam" id="PF04321"/>
    </source>
</evidence>
<dbReference type="Gene3D" id="3.90.25.10">
    <property type="entry name" value="UDP-galactose 4-epimerase, domain 1"/>
    <property type="match status" value="1"/>
</dbReference>
<comment type="function">
    <text evidence="2">Catalyzes the reduction of dTDP-6-deoxy-L-lyxo-4-hexulose to yield dTDP-L-rhamnose.</text>
</comment>
<dbReference type="SUPFAM" id="SSF51735">
    <property type="entry name" value="NAD(P)-binding Rossmann-fold domains"/>
    <property type="match status" value="1"/>
</dbReference>
<name>A0ABW9MXI4_9FIRM</name>
<accession>A0ABW9MXI4</accession>
<feature type="domain" description="RmlD-like substrate binding" evidence="3">
    <location>
        <begin position="7"/>
        <end position="279"/>
    </location>
</feature>
<dbReference type="PANTHER" id="PTHR10491:SF4">
    <property type="entry name" value="METHIONINE ADENOSYLTRANSFERASE 2 SUBUNIT BETA"/>
    <property type="match status" value="1"/>
</dbReference>
<dbReference type="EC" id="1.1.1.133" evidence="2"/>
<dbReference type="Proteomes" id="UP001638015">
    <property type="component" value="Unassembled WGS sequence"/>
</dbReference>
<keyword evidence="5" id="KW-1185">Reference proteome</keyword>
<comment type="caution">
    <text evidence="4">The sequence shown here is derived from an EMBL/GenBank/DDBJ whole genome shotgun (WGS) entry which is preliminary data.</text>
</comment>
<keyword evidence="2" id="KW-0560">Oxidoreductase</keyword>
<dbReference type="EMBL" id="JBGMEH010000007">
    <property type="protein sequence ID" value="MFO3716526.1"/>
    <property type="molecule type" value="Genomic_DNA"/>
</dbReference>
<dbReference type="PANTHER" id="PTHR10491">
    <property type="entry name" value="DTDP-4-DEHYDRORHAMNOSE REDUCTASE"/>
    <property type="match status" value="1"/>
</dbReference>
<evidence type="ECO:0000256" key="2">
    <source>
        <dbReference type="RuleBase" id="RU364082"/>
    </source>
</evidence>
<protein>
    <recommendedName>
        <fullName evidence="2">dTDP-4-dehydrorhamnose reductase</fullName>
        <ecNumber evidence="2">1.1.1.133</ecNumber>
    </recommendedName>
</protein>